<protein>
    <submittedName>
        <fullName evidence="1">Uncharacterized protein</fullName>
    </submittedName>
</protein>
<gene>
    <name evidence="1" type="ORF">CJ030_MR2G016167</name>
</gene>
<dbReference type="EMBL" id="RXIC02000020">
    <property type="protein sequence ID" value="KAB1222286.1"/>
    <property type="molecule type" value="Genomic_DNA"/>
</dbReference>
<dbReference type="Proteomes" id="UP000516437">
    <property type="component" value="Chromosome 2"/>
</dbReference>
<proteinExistence type="predicted"/>
<name>A0A6A1WDC4_9ROSI</name>
<comment type="caution">
    <text evidence="1">The sequence shown here is derived from an EMBL/GenBank/DDBJ whole genome shotgun (WGS) entry which is preliminary data.</text>
</comment>
<accession>A0A6A1WDC4</accession>
<dbReference type="AlphaFoldDB" id="A0A6A1WDC4"/>
<sequence length="105" mass="12058">MTEMKPYPEMLTFMSKELLDVDPYILVMTIWTFVTDMFEVYVGYEPQWYLKEPPTNPVPLVEAFELVDFDPALLYDVPPPPAPPVKGIGENKIIDLTSDTESKID</sequence>
<keyword evidence="2" id="KW-1185">Reference proteome</keyword>
<organism evidence="1 2">
    <name type="scientific">Morella rubra</name>
    <name type="common">Chinese bayberry</name>
    <dbReference type="NCBI Taxonomy" id="262757"/>
    <lineage>
        <taxon>Eukaryota</taxon>
        <taxon>Viridiplantae</taxon>
        <taxon>Streptophyta</taxon>
        <taxon>Embryophyta</taxon>
        <taxon>Tracheophyta</taxon>
        <taxon>Spermatophyta</taxon>
        <taxon>Magnoliopsida</taxon>
        <taxon>eudicotyledons</taxon>
        <taxon>Gunneridae</taxon>
        <taxon>Pentapetalae</taxon>
        <taxon>rosids</taxon>
        <taxon>fabids</taxon>
        <taxon>Fagales</taxon>
        <taxon>Myricaceae</taxon>
        <taxon>Morella</taxon>
    </lineage>
</organism>
<reference evidence="1 2" key="1">
    <citation type="journal article" date="2019" name="Plant Biotechnol. J.">
        <title>The red bayberry genome and genetic basis of sex determination.</title>
        <authorList>
            <person name="Jia H.M."/>
            <person name="Jia H.J."/>
            <person name="Cai Q.L."/>
            <person name="Wang Y."/>
            <person name="Zhao H.B."/>
            <person name="Yang W.F."/>
            <person name="Wang G.Y."/>
            <person name="Li Y.H."/>
            <person name="Zhan D.L."/>
            <person name="Shen Y.T."/>
            <person name="Niu Q.F."/>
            <person name="Chang L."/>
            <person name="Qiu J."/>
            <person name="Zhao L."/>
            <person name="Xie H.B."/>
            <person name="Fu W.Y."/>
            <person name="Jin J."/>
            <person name="Li X.W."/>
            <person name="Jiao Y."/>
            <person name="Zhou C.C."/>
            <person name="Tu T."/>
            <person name="Chai C.Y."/>
            <person name="Gao J.L."/>
            <person name="Fan L.J."/>
            <person name="van de Weg E."/>
            <person name="Wang J.Y."/>
            <person name="Gao Z.S."/>
        </authorList>
    </citation>
    <scope>NUCLEOTIDE SEQUENCE [LARGE SCALE GENOMIC DNA]</scope>
    <source>
        <tissue evidence="1">Leaves</tissue>
    </source>
</reference>
<evidence type="ECO:0000313" key="1">
    <source>
        <dbReference type="EMBL" id="KAB1222286.1"/>
    </source>
</evidence>
<evidence type="ECO:0000313" key="2">
    <source>
        <dbReference type="Proteomes" id="UP000516437"/>
    </source>
</evidence>